<dbReference type="Proteomes" id="UP000324781">
    <property type="component" value="Unassembled WGS sequence"/>
</dbReference>
<dbReference type="RefSeq" id="WP_149679586.1">
    <property type="nucleotide sequence ID" value="NZ_FQZP01000064.1"/>
</dbReference>
<keyword evidence="4" id="KW-1185">Reference proteome</keyword>
<dbReference type="InterPro" id="IPR025641">
    <property type="entry name" value="DUF4340"/>
</dbReference>
<dbReference type="Pfam" id="PF14238">
    <property type="entry name" value="DUF4340"/>
    <property type="match status" value="2"/>
</dbReference>
<keyword evidence="1" id="KW-0812">Transmembrane</keyword>
<organism evidence="3 4">
    <name type="scientific">Thermoclostridium caenicola</name>
    <dbReference type="NCBI Taxonomy" id="659425"/>
    <lineage>
        <taxon>Bacteria</taxon>
        <taxon>Bacillati</taxon>
        <taxon>Bacillota</taxon>
        <taxon>Clostridia</taxon>
        <taxon>Eubacteriales</taxon>
        <taxon>Oscillospiraceae</taxon>
        <taxon>Thermoclostridium</taxon>
    </lineage>
</organism>
<evidence type="ECO:0000313" key="4">
    <source>
        <dbReference type="Proteomes" id="UP000324781"/>
    </source>
</evidence>
<proteinExistence type="predicted"/>
<evidence type="ECO:0000259" key="2">
    <source>
        <dbReference type="Pfam" id="PF14238"/>
    </source>
</evidence>
<accession>A0A1M6JXQ6</accession>
<dbReference type="AlphaFoldDB" id="A0A1M6JXQ6"/>
<keyword evidence="1" id="KW-1133">Transmembrane helix</keyword>
<dbReference type="OrthoDB" id="9768524at2"/>
<name>A0A1M6JXQ6_9FIRM</name>
<feature type="transmembrane region" description="Helical" evidence="1">
    <location>
        <begin position="7"/>
        <end position="24"/>
    </location>
</feature>
<evidence type="ECO:0000256" key="1">
    <source>
        <dbReference type="SAM" id="Phobius"/>
    </source>
</evidence>
<dbReference type="EMBL" id="FQZP01000064">
    <property type="protein sequence ID" value="SHJ51486.1"/>
    <property type="molecule type" value="Genomic_DNA"/>
</dbReference>
<evidence type="ECO:0000313" key="3">
    <source>
        <dbReference type="EMBL" id="SHJ51486.1"/>
    </source>
</evidence>
<reference evidence="3 4" key="1">
    <citation type="submission" date="2016-11" db="EMBL/GenBank/DDBJ databases">
        <authorList>
            <person name="Varghese N."/>
            <person name="Submissions S."/>
        </authorList>
    </citation>
    <scope>NUCLEOTIDE SEQUENCE [LARGE SCALE GENOMIC DNA]</scope>
    <source>
        <strain evidence="3 4">DSM 19027</strain>
    </source>
</reference>
<feature type="domain" description="DUF4340" evidence="2">
    <location>
        <begin position="240"/>
        <end position="340"/>
    </location>
</feature>
<feature type="domain" description="DUF4340" evidence="2">
    <location>
        <begin position="106"/>
        <end position="232"/>
    </location>
</feature>
<protein>
    <recommendedName>
        <fullName evidence="2">DUF4340 domain-containing protein</fullName>
    </recommendedName>
</protein>
<gene>
    <name evidence="3" type="ORF">SAMN05444373_10645</name>
</gene>
<sequence>MRKWRNVIVLGIVLVALVAAYFLLKGQENAVDPQASATSTPTAGENPDAVKMLDLERDNIVKIVLKYADREVVLNLEEREVETEVEQEDGKVVPSTYIEKVWVTDAFQVDQTTVNNILYGGVNAVTRRLIDTEPSDLSAYGLDKPVTVTFTDKAGNSRTIEVGTSTPSGDDYYVRKGDGKEVYTLVRYLAEYLAPGPHDLISRQLYHRQDLTEEDMTELTFHRDGELVFSAYLKKAPVDWQITRPLEISANLQNLDRFLRGLSGLKASRVVDDRTDNLAAYGLDNPRYVLEYTLDGQSYVLRLGNKVGSAYYAMMEGRNLVYAVNADSLNYLDTPLRDVVLFMIYVPSIFDTSRLVIEIDGRRDVLEMDISQELAEDDVYIFNGKAIKDKEARTLFRRYYQGAIAISGDRLDLEAKPEGKAEVRLTYTSKAGEVTVVELIPTPDGYGYYAMKNGRYTGLVLGKRELDKEDKGIRKSYENFVSYLNELEE</sequence>
<keyword evidence="1" id="KW-0472">Membrane</keyword>